<comment type="similarity">
    <text evidence="1 2">Belongs to the BolA/IbaG family.</text>
</comment>
<dbReference type="InterPro" id="IPR002634">
    <property type="entry name" value="BolA"/>
</dbReference>
<dbReference type="Gene3D" id="3.30.300.90">
    <property type="entry name" value="BolA-like"/>
    <property type="match status" value="1"/>
</dbReference>
<evidence type="ECO:0000313" key="4">
    <source>
        <dbReference type="EMBL" id="GGY73662.1"/>
    </source>
</evidence>
<dbReference type="InterPro" id="IPR036065">
    <property type="entry name" value="BolA-like_sf"/>
</dbReference>
<evidence type="ECO:0000256" key="1">
    <source>
        <dbReference type="ARBA" id="ARBA00005578"/>
    </source>
</evidence>
<dbReference type="InterPro" id="IPR050961">
    <property type="entry name" value="BolA/IbaG_stress_morph_reg"/>
</dbReference>
<sequence length="107" mass="11611">MNPVENRIISKLSDTFKPAHLEVLNESYMHSVPPGSETHFKVVLAADSFVGKRQVQRHQAIYACLADELKSGVHALALHTFSPDEWASSGAVPASSNCMGGSKHDHS</sequence>
<dbReference type="Proteomes" id="UP000619761">
    <property type="component" value="Unassembled WGS sequence"/>
</dbReference>
<dbReference type="EMBL" id="BMYZ01000001">
    <property type="protein sequence ID" value="GGY73662.1"/>
    <property type="molecule type" value="Genomic_DNA"/>
</dbReference>
<dbReference type="RefSeq" id="WP_189417768.1">
    <property type="nucleotide sequence ID" value="NZ_BMYZ01000001.1"/>
</dbReference>
<gene>
    <name evidence="4" type="primary">bolA</name>
    <name evidence="4" type="ORF">GCM10011613_18590</name>
</gene>
<proteinExistence type="inferred from homology"/>
<evidence type="ECO:0000256" key="2">
    <source>
        <dbReference type="RuleBase" id="RU003860"/>
    </source>
</evidence>
<accession>A0ABQ3B4M7</accession>
<evidence type="ECO:0000256" key="3">
    <source>
        <dbReference type="SAM" id="MobiDB-lite"/>
    </source>
</evidence>
<dbReference type="PANTHER" id="PTHR46229">
    <property type="entry name" value="BOLA TRANSCRIPTION REGULATOR"/>
    <property type="match status" value="1"/>
</dbReference>
<feature type="region of interest" description="Disordered" evidence="3">
    <location>
        <begin position="87"/>
        <end position="107"/>
    </location>
</feature>
<dbReference type="Pfam" id="PF01722">
    <property type="entry name" value="BolA"/>
    <property type="match status" value="1"/>
</dbReference>
<dbReference type="SUPFAM" id="SSF82657">
    <property type="entry name" value="BolA-like"/>
    <property type="match status" value="1"/>
</dbReference>
<dbReference type="PIRSF" id="PIRSF003113">
    <property type="entry name" value="BolA"/>
    <property type="match status" value="1"/>
</dbReference>
<dbReference type="PANTHER" id="PTHR46229:SF2">
    <property type="entry name" value="BOLA-LIKE PROTEIN 1"/>
    <property type="match status" value="1"/>
</dbReference>
<comment type="caution">
    <text evidence="4">The sequence shown here is derived from an EMBL/GenBank/DDBJ whole genome shotgun (WGS) entry which is preliminary data.</text>
</comment>
<protein>
    <submittedName>
        <fullName evidence="4">Global transcriptional regulator BolA</fullName>
    </submittedName>
</protein>
<keyword evidence="5" id="KW-1185">Reference proteome</keyword>
<reference evidence="5" key="1">
    <citation type="journal article" date="2019" name="Int. J. Syst. Evol. Microbiol.">
        <title>The Global Catalogue of Microorganisms (GCM) 10K type strain sequencing project: providing services to taxonomists for standard genome sequencing and annotation.</title>
        <authorList>
            <consortium name="The Broad Institute Genomics Platform"/>
            <consortium name="The Broad Institute Genome Sequencing Center for Infectious Disease"/>
            <person name="Wu L."/>
            <person name="Ma J."/>
        </authorList>
    </citation>
    <scope>NUCLEOTIDE SEQUENCE [LARGE SCALE GENOMIC DNA]</scope>
    <source>
        <strain evidence="5">KCTC 32239</strain>
    </source>
</reference>
<organism evidence="4 5">
    <name type="scientific">Cellvibrio zantedeschiae</name>
    <dbReference type="NCBI Taxonomy" id="1237077"/>
    <lineage>
        <taxon>Bacteria</taxon>
        <taxon>Pseudomonadati</taxon>
        <taxon>Pseudomonadota</taxon>
        <taxon>Gammaproteobacteria</taxon>
        <taxon>Cellvibrionales</taxon>
        <taxon>Cellvibrionaceae</taxon>
        <taxon>Cellvibrio</taxon>
    </lineage>
</organism>
<evidence type="ECO:0000313" key="5">
    <source>
        <dbReference type="Proteomes" id="UP000619761"/>
    </source>
</evidence>
<name>A0ABQ3B4M7_9GAMM</name>